<comment type="similarity">
    <text evidence="2 6">Belongs to the transposase mutator family.</text>
</comment>
<evidence type="ECO:0000313" key="9">
    <source>
        <dbReference type="Proteomes" id="UP000320876"/>
    </source>
</evidence>
<comment type="function">
    <text evidence="1 6">Required for the transposition of the insertion element.</text>
</comment>
<proteinExistence type="inferred from homology"/>
<reference evidence="8 9" key="1">
    <citation type="submission" date="2019-06" db="EMBL/GenBank/DDBJ databases">
        <title>Sequencing the genomes of 1000 actinobacteria strains.</title>
        <authorList>
            <person name="Klenk H.-P."/>
        </authorList>
    </citation>
    <scope>NUCLEOTIDE SEQUENCE [LARGE SCALE GENOMIC DNA]</scope>
    <source>
        <strain evidence="8 9">DSM 45679</strain>
    </source>
</reference>
<sequence>MALDVVSPGEGEKKRVPKVRSAQEELAASMVAQAQEQGLALTGPEGLLKQLTKTVLEAALNAEMTEHLGHERHQAEVGREGRNVRNGARSKTVVSDAVGEVEVAVPRDRDSSFDPVIVKKRQHRLGSVDEVVLSLYAKGLTTGESAP</sequence>
<dbReference type="GO" id="GO:0003677">
    <property type="term" value="F:DNA binding"/>
    <property type="evidence" value="ECO:0007669"/>
    <property type="project" value="UniProtKB-UniRule"/>
</dbReference>
<dbReference type="OrthoDB" id="9793302at2"/>
<gene>
    <name evidence="8" type="ORF">FB471_0200</name>
</gene>
<evidence type="ECO:0000313" key="8">
    <source>
        <dbReference type="EMBL" id="TQJ00569.1"/>
    </source>
</evidence>
<keyword evidence="3 6" id="KW-0815">Transposition</keyword>
<feature type="region of interest" description="Disordered" evidence="7">
    <location>
        <begin position="67"/>
        <end position="91"/>
    </location>
</feature>
<evidence type="ECO:0000256" key="7">
    <source>
        <dbReference type="SAM" id="MobiDB-lite"/>
    </source>
</evidence>
<protein>
    <recommendedName>
        <fullName evidence="6">Mutator family transposase</fullName>
    </recommendedName>
</protein>
<keyword evidence="4 6" id="KW-0238">DNA-binding</keyword>
<evidence type="ECO:0000256" key="5">
    <source>
        <dbReference type="ARBA" id="ARBA00023172"/>
    </source>
</evidence>
<dbReference type="Pfam" id="PF00872">
    <property type="entry name" value="Transposase_mut"/>
    <property type="match status" value="1"/>
</dbReference>
<dbReference type="EMBL" id="VFML01000001">
    <property type="protein sequence ID" value="TQJ00569.1"/>
    <property type="molecule type" value="Genomic_DNA"/>
</dbReference>
<evidence type="ECO:0000256" key="3">
    <source>
        <dbReference type="ARBA" id="ARBA00022578"/>
    </source>
</evidence>
<evidence type="ECO:0000256" key="1">
    <source>
        <dbReference type="ARBA" id="ARBA00002190"/>
    </source>
</evidence>
<dbReference type="PANTHER" id="PTHR33217">
    <property type="entry name" value="TRANSPOSASE FOR INSERTION SEQUENCE ELEMENT IS1081"/>
    <property type="match status" value="1"/>
</dbReference>
<keyword evidence="5 6" id="KW-0233">DNA recombination</keyword>
<evidence type="ECO:0000256" key="2">
    <source>
        <dbReference type="ARBA" id="ARBA00010961"/>
    </source>
</evidence>
<dbReference type="Proteomes" id="UP000320876">
    <property type="component" value="Unassembled WGS sequence"/>
</dbReference>
<evidence type="ECO:0000256" key="4">
    <source>
        <dbReference type="ARBA" id="ARBA00023125"/>
    </source>
</evidence>
<dbReference type="GO" id="GO:0006313">
    <property type="term" value="P:DNA transposition"/>
    <property type="evidence" value="ECO:0007669"/>
    <property type="project" value="UniProtKB-UniRule"/>
</dbReference>
<keyword evidence="6" id="KW-0814">Transposable element</keyword>
<keyword evidence="9" id="KW-1185">Reference proteome</keyword>
<name>A0A542DBW7_AMYCI</name>
<comment type="caution">
    <text evidence="8">The sequence shown here is derived from an EMBL/GenBank/DDBJ whole genome shotgun (WGS) entry which is preliminary data.</text>
</comment>
<accession>A0A542DBW7</accession>
<organism evidence="8 9">
    <name type="scientific">Amycolatopsis cihanbeyliensis</name>
    <dbReference type="NCBI Taxonomy" id="1128664"/>
    <lineage>
        <taxon>Bacteria</taxon>
        <taxon>Bacillati</taxon>
        <taxon>Actinomycetota</taxon>
        <taxon>Actinomycetes</taxon>
        <taxon>Pseudonocardiales</taxon>
        <taxon>Pseudonocardiaceae</taxon>
        <taxon>Amycolatopsis</taxon>
    </lineage>
</organism>
<dbReference type="AlphaFoldDB" id="A0A542DBW7"/>
<dbReference type="InterPro" id="IPR001207">
    <property type="entry name" value="Transposase_mutator"/>
</dbReference>
<evidence type="ECO:0000256" key="6">
    <source>
        <dbReference type="RuleBase" id="RU365089"/>
    </source>
</evidence>
<dbReference type="GO" id="GO:0004803">
    <property type="term" value="F:transposase activity"/>
    <property type="evidence" value="ECO:0007669"/>
    <property type="project" value="UniProtKB-UniRule"/>
</dbReference>
<dbReference type="PANTHER" id="PTHR33217:SF8">
    <property type="entry name" value="MUTATOR FAMILY TRANSPOSASE"/>
    <property type="match status" value="1"/>
</dbReference>
<feature type="compositionally biased region" description="Basic and acidic residues" evidence="7">
    <location>
        <begin position="67"/>
        <end position="83"/>
    </location>
</feature>